<dbReference type="InterPro" id="IPR050393">
    <property type="entry name" value="MFP_Efflux_Pump"/>
</dbReference>
<name>A0A7X5UDK2_9GAMM</name>
<comment type="caution">
    <text evidence="8">The sequence shown here is derived from an EMBL/GenBank/DDBJ whole genome shotgun (WGS) entry which is preliminary data.</text>
</comment>
<dbReference type="Gene3D" id="2.40.30.170">
    <property type="match status" value="1"/>
</dbReference>
<evidence type="ECO:0000313" key="9">
    <source>
        <dbReference type="Proteomes" id="UP000490980"/>
    </source>
</evidence>
<organism evidence="8 9">
    <name type="scientific">Luteibacter anthropi</name>
    <dbReference type="NCBI Taxonomy" id="564369"/>
    <lineage>
        <taxon>Bacteria</taxon>
        <taxon>Pseudomonadati</taxon>
        <taxon>Pseudomonadota</taxon>
        <taxon>Gammaproteobacteria</taxon>
        <taxon>Lysobacterales</taxon>
        <taxon>Rhodanobacteraceae</taxon>
        <taxon>Luteibacter</taxon>
    </lineage>
</organism>
<sequence>MCSPCRASWLSYWEHPVTRFVRKLWPAAVTLSVVGVSLVVGWHMWRRYDDVPWTRDAHIRADVIQVAPDVSGWVSEVYVHDNQRVKRGEPLFVVDRARFELAVRRADAAVGEQKAIVEQLRREAARNRELSDLVAREAAEQVSAKLVAAEARLQADEAAADTARLDLERTIVKAPADGFLNDRVVRVGDYVTTGHAPFAMVDANSFHVDGYFEETRLHGVKPGQPVTIHVMGEPDALDGTVQSVAAGIADRERAAGAHELPDINPTFNWVRLAQRIPVRISIDHPSDDLLLIAGRTATVTIRTAKVASHS</sequence>
<dbReference type="PANTHER" id="PTHR30367:SF12">
    <property type="entry name" value="P-HYDROXYBENZOIC ACID EFFLUX PUMP SUBUNIT AAEA"/>
    <property type="match status" value="1"/>
</dbReference>
<evidence type="ECO:0000259" key="6">
    <source>
        <dbReference type="Pfam" id="PF25917"/>
    </source>
</evidence>
<keyword evidence="2 5" id="KW-0812">Transmembrane</keyword>
<accession>A0A7X5UDK2</accession>
<evidence type="ECO:0000256" key="5">
    <source>
        <dbReference type="SAM" id="Phobius"/>
    </source>
</evidence>
<evidence type="ECO:0000256" key="1">
    <source>
        <dbReference type="ARBA" id="ARBA00009477"/>
    </source>
</evidence>
<evidence type="ECO:0000256" key="4">
    <source>
        <dbReference type="ARBA" id="ARBA00023136"/>
    </source>
</evidence>
<dbReference type="InterPro" id="IPR006143">
    <property type="entry name" value="RND_pump_MFP"/>
</dbReference>
<feature type="transmembrane region" description="Helical" evidence="5">
    <location>
        <begin position="24"/>
        <end position="45"/>
    </location>
</feature>
<dbReference type="InterPro" id="IPR058625">
    <property type="entry name" value="MdtA-like_BSH"/>
</dbReference>
<gene>
    <name evidence="8" type="ORF">HBF25_18075</name>
</gene>
<protein>
    <submittedName>
        <fullName evidence="8">HlyD family secretion protein</fullName>
    </submittedName>
</protein>
<reference evidence="8 9" key="1">
    <citation type="submission" date="2020-03" db="EMBL/GenBank/DDBJ databases">
        <authorList>
            <person name="Lai Q."/>
        </authorList>
    </citation>
    <scope>NUCLEOTIDE SEQUENCE [LARGE SCALE GENOMIC DNA]</scope>
    <source>
        <strain evidence="8 9">CCUG 25036</strain>
    </source>
</reference>
<dbReference type="SUPFAM" id="SSF111369">
    <property type="entry name" value="HlyD-like secretion proteins"/>
    <property type="match status" value="1"/>
</dbReference>
<dbReference type="PANTHER" id="PTHR30367">
    <property type="entry name" value="P-HYDROXYBENZOIC ACID EFFLUX PUMP SUBUNIT AAEA-RELATED"/>
    <property type="match status" value="1"/>
</dbReference>
<feature type="domain" description="Multidrug resistance protein MdtA-like barrel-sandwich hybrid" evidence="6">
    <location>
        <begin position="63"/>
        <end position="201"/>
    </location>
</feature>
<proteinExistence type="inferred from homology"/>
<keyword evidence="4 5" id="KW-0472">Membrane</keyword>
<feature type="domain" description="p-hydroxybenzoic acid efflux pump subunit AaeA-like beta-barrel" evidence="7">
    <location>
        <begin position="205"/>
        <end position="301"/>
    </location>
</feature>
<comment type="similarity">
    <text evidence="1">Belongs to the membrane fusion protein (MFP) (TC 8.A.1) family.</text>
</comment>
<keyword evidence="3 5" id="KW-1133">Transmembrane helix</keyword>
<evidence type="ECO:0000313" key="8">
    <source>
        <dbReference type="EMBL" id="NII08297.1"/>
    </source>
</evidence>
<evidence type="ECO:0000256" key="3">
    <source>
        <dbReference type="ARBA" id="ARBA00022989"/>
    </source>
</evidence>
<dbReference type="Pfam" id="PF25963">
    <property type="entry name" value="Beta-barrel_AAEA"/>
    <property type="match status" value="1"/>
</dbReference>
<dbReference type="EMBL" id="JAARLZ010000011">
    <property type="protein sequence ID" value="NII08297.1"/>
    <property type="molecule type" value="Genomic_DNA"/>
</dbReference>
<dbReference type="Gene3D" id="2.40.50.100">
    <property type="match status" value="1"/>
</dbReference>
<keyword evidence="9" id="KW-1185">Reference proteome</keyword>
<dbReference type="GO" id="GO:0022857">
    <property type="term" value="F:transmembrane transporter activity"/>
    <property type="evidence" value="ECO:0007669"/>
    <property type="project" value="InterPro"/>
</dbReference>
<dbReference type="Pfam" id="PF25917">
    <property type="entry name" value="BSH_RND"/>
    <property type="match status" value="1"/>
</dbReference>
<dbReference type="NCBIfam" id="TIGR01730">
    <property type="entry name" value="RND_mfp"/>
    <property type="match status" value="1"/>
</dbReference>
<dbReference type="Proteomes" id="UP000490980">
    <property type="component" value="Unassembled WGS sequence"/>
</dbReference>
<evidence type="ECO:0000256" key="2">
    <source>
        <dbReference type="ARBA" id="ARBA00022692"/>
    </source>
</evidence>
<dbReference type="AlphaFoldDB" id="A0A7X5UDK2"/>
<dbReference type="InterPro" id="IPR058634">
    <property type="entry name" value="AaeA-lik-b-barrel"/>
</dbReference>
<dbReference type="GO" id="GO:0016020">
    <property type="term" value="C:membrane"/>
    <property type="evidence" value="ECO:0007669"/>
    <property type="project" value="InterPro"/>
</dbReference>
<evidence type="ECO:0000259" key="7">
    <source>
        <dbReference type="Pfam" id="PF25963"/>
    </source>
</evidence>